<feature type="region of interest" description="Disordered" evidence="1">
    <location>
        <begin position="1"/>
        <end position="20"/>
    </location>
</feature>
<accession>A0A8T8SH64</accession>
<evidence type="ECO:0000256" key="1">
    <source>
        <dbReference type="SAM" id="MobiDB-lite"/>
    </source>
</evidence>
<dbReference type="Proteomes" id="UP000077521">
    <property type="component" value="Unassembled WGS sequence"/>
</dbReference>
<gene>
    <name evidence="2" type="ORF">A4X13_0g7902</name>
</gene>
<feature type="compositionally biased region" description="Low complexity" evidence="1">
    <location>
        <begin position="72"/>
        <end position="102"/>
    </location>
</feature>
<organism evidence="2 3">
    <name type="scientific">Tilletia indica</name>
    <dbReference type="NCBI Taxonomy" id="43049"/>
    <lineage>
        <taxon>Eukaryota</taxon>
        <taxon>Fungi</taxon>
        <taxon>Dikarya</taxon>
        <taxon>Basidiomycota</taxon>
        <taxon>Ustilaginomycotina</taxon>
        <taxon>Exobasidiomycetes</taxon>
        <taxon>Tilletiales</taxon>
        <taxon>Tilletiaceae</taxon>
        <taxon>Tilletia</taxon>
    </lineage>
</organism>
<feature type="region of interest" description="Disordered" evidence="1">
    <location>
        <begin position="364"/>
        <end position="392"/>
    </location>
</feature>
<feature type="compositionally biased region" description="Basic and acidic residues" evidence="1">
    <location>
        <begin position="11"/>
        <end position="20"/>
    </location>
</feature>
<feature type="compositionally biased region" description="Polar residues" evidence="1">
    <location>
        <begin position="1"/>
        <end position="10"/>
    </location>
</feature>
<sequence>MTSRRQNSDTPTRDEFSALDSARAKLDDDVALVRRSVESHSTDINELKAGMNTVRSDMSSLHNKVDQLLASLTPLPPSHSTSSSAPSASSSVAADQSASSQQIPAERWDSQAAAFPGGRTPQIRFQSAVATDGEETGRSFTIKPEELGTFEGVPEDAALFLANVEAIRSTERDPGWDKAILRALPRTLRGPARLWFASLSTLERSTSLSSLDALLAAIRANFKPPQAIVRHQARTRRWQPDDEDAIHYSFVKAALLKTGWPSMTETDLVNDIVEGIDPVVAKLLQTPFRRDPTLVALRTELRIQETFWRAEYGRPLIRSSTSSSAAGVPAFESLVKPTPTHSGSAFVAQHGGADALSSTDVYPQASQSFKPNSNSITRPPNPRQGRSIRSDFDPANLSYRIHPELNKRMMSYKVPLTNRIMWCTRPCDHCGGEHFGFAHEHCSKHTVPTVLAVEADEDYPTTEDAGF</sequence>
<feature type="region of interest" description="Disordered" evidence="1">
    <location>
        <begin position="72"/>
        <end position="106"/>
    </location>
</feature>
<reference evidence="2" key="1">
    <citation type="submission" date="2016-04" db="EMBL/GenBank/DDBJ databases">
        <authorList>
            <person name="Nguyen H.D."/>
            <person name="Samba Siva P."/>
            <person name="Cullis J."/>
            <person name="Levesque C.A."/>
            <person name="Hambleton S."/>
        </authorList>
    </citation>
    <scope>NUCLEOTIDE SEQUENCE</scope>
    <source>
        <strain evidence="2">DAOMC 236416</strain>
    </source>
</reference>
<protein>
    <submittedName>
        <fullName evidence="2">Uncharacterized protein</fullName>
    </submittedName>
</protein>
<comment type="caution">
    <text evidence="2">The sequence shown here is derived from an EMBL/GenBank/DDBJ whole genome shotgun (WGS) entry which is preliminary data.</text>
</comment>
<evidence type="ECO:0000313" key="2">
    <source>
        <dbReference type="EMBL" id="KAE8240207.1"/>
    </source>
</evidence>
<name>A0A8T8SH64_9BASI</name>
<feature type="compositionally biased region" description="Polar residues" evidence="1">
    <location>
        <begin position="364"/>
        <end position="378"/>
    </location>
</feature>
<dbReference type="EMBL" id="LWDF02001134">
    <property type="protein sequence ID" value="KAE8240207.1"/>
    <property type="molecule type" value="Genomic_DNA"/>
</dbReference>
<evidence type="ECO:0000313" key="3">
    <source>
        <dbReference type="Proteomes" id="UP000077521"/>
    </source>
</evidence>
<keyword evidence="3" id="KW-1185">Reference proteome</keyword>
<reference evidence="2" key="2">
    <citation type="journal article" date="2019" name="IMA Fungus">
        <title>Genome sequencing and comparison of five Tilletia species to identify candidate genes for the detection of regulated species infecting wheat.</title>
        <authorList>
            <person name="Nguyen H.D.T."/>
            <person name="Sultana T."/>
            <person name="Kesanakurti P."/>
            <person name="Hambleton S."/>
        </authorList>
    </citation>
    <scope>NUCLEOTIDE SEQUENCE</scope>
    <source>
        <strain evidence="2">DAOMC 236416</strain>
    </source>
</reference>
<proteinExistence type="predicted"/>
<dbReference type="AlphaFoldDB" id="A0A8T8SH64"/>